<name>A0A848EP92_MEGEL</name>
<comment type="subcellular location">
    <subcellularLocation>
        <location evidence="1">Membrane</location>
        <topology evidence="1">Multi-pass membrane protein</topology>
    </subcellularLocation>
</comment>
<dbReference type="Pfam" id="PF00909">
    <property type="entry name" value="Ammonium_transp"/>
    <property type="match status" value="1"/>
</dbReference>
<sequence length="575" mass="60788">MSYSAIDTLWILMAAVLVFFMQPGFAMLEAGLTRAKNAGNIVMKNFMDFALATLVFWLAGFGLMFGHDLSGLIGVPDFFAQQVDFTAGTPYPDLAFLLFQTVLCAVTTAIVSGAMAERTKFSSYCLVTIIISLIIYPVAGHWVWGGGWLGALGFHDFAGASVVSLTGGICALTGAKALGPRIGKYNQDGSVNAIPGHSLPLACLGMFILWFGWFGFNGGQTLSLSGEQTLLKAAAIFFITNIAAAAGTTAAMVTTWIRYGKPDVSMTLDGCLAALVAITAGCDVVSVPGAFFIGAIAGVVVVFLIEFIDQKLRIDDPIGAIAAHGGCGALGTILTGLFSVKDGLLYTGDTHLLLVQIAGVAAIGLFVFVAMTLVFRILQATIGLRVSAAEEINGLDFKENGLVPAYGLDRSDSLEDLSEALKAGEAPQGAKEIPLDQVIPDSVMASPQPVGGHAMYNVTIITDEKRFETLKDAMEAIGITGMTITRALGFGIEKGRTEFYRGAKVSAKLLPKVRVEMVVSKVSPRTIIETAKKVLYTGNYGDGKVFVSTIDNAVKIRTGEEGYDALQDYPVAAKK</sequence>
<dbReference type="InterPro" id="IPR029020">
    <property type="entry name" value="Ammonium/urea_transptr"/>
</dbReference>
<comment type="caution">
    <text evidence="11">The sequence shown here is derived from an EMBL/GenBank/DDBJ whole genome shotgun (WGS) entry which is preliminary data.</text>
</comment>
<feature type="transmembrane region" description="Helical" evidence="9">
    <location>
        <begin position="236"/>
        <end position="257"/>
    </location>
</feature>
<dbReference type="InterPro" id="IPR002187">
    <property type="entry name" value="N-reg_PII"/>
</dbReference>
<proteinExistence type="inferred from homology"/>
<dbReference type="PROSITE" id="PS51343">
    <property type="entry name" value="PII_GLNB_DOM"/>
    <property type="match status" value="1"/>
</dbReference>
<organism evidence="11 12">
    <name type="scientific">Megasphaera elsdenii</name>
    <dbReference type="NCBI Taxonomy" id="907"/>
    <lineage>
        <taxon>Bacteria</taxon>
        <taxon>Bacillati</taxon>
        <taxon>Bacillota</taxon>
        <taxon>Negativicutes</taxon>
        <taxon>Veillonellales</taxon>
        <taxon>Veillonellaceae</taxon>
        <taxon>Megasphaera</taxon>
    </lineage>
</organism>
<dbReference type="InterPro" id="IPR011322">
    <property type="entry name" value="N-reg_PII-like_a/b"/>
</dbReference>
<feature type="domain" description="Ammonium transporter AmtB-like" evidence="10">
    <location>
        <begin position="9"/>
        <end position="400"/>
    </location>
</feature>
<keyword evidence="5 9" id="KW-1133">Transmembrane helix</keyword>
<dbReference type="Proteomes" id="UP000536773">
    <property type="component" value="Unassembled WGS sequence"/>
</dbReference>
<dbReference type="SUPFAM" id="SSF111352">
    <property type="entry name" value="Ammonium transporter"/>
    <property type="match status" value="1"/>
</dbReference>
<gene>
    <name evidence="11" type="primary">amt</name>
    <name evidence="11" type="ORF">HG933_00215</name>
</gene>
<dbReference type="InterPro" id="IPR015867">
    <property type="entry name" value="N-reg_PII/ATP_PRibTrfase_C"/>
</dbReference>
<dbReference type="Gene3D" id="1.10.3430.10">
    <property type="entry name" value="Ammonium transporter AmtB like domains"/>
    <property type="match status" value="1"/>
</dbReference>
<dbReference type="Pfam" id="PF00543">
    <property type="entry name" value="P-II"/>
    <property type="match status" value="1"/>
</dbReference>
<evidence type="ECO:0000256" key="6">
    <source>
        <dbReference type="ARBA" id="ARBA00023136"/>
    </source>
</evidence>
<dbReference type="EMBL" id="JABBJH010000001">
    <property type="protein sequence ID" value="NMK37843.1"/>
    <property type="molecule type" value="Genomic_DNA"/>
</dbReference>
<feature type="transmembrane region" description="Helical" evidence="9">
    <location>
        <begin position="94"/>
        <end position="116"/>
    </location>
</feature>
<dbReference type="PANTHER" id="PTHR11730">
    <property type="entry name" value="AMMONIUM TRANSPORTER"/>
    <property type="match status" value="1"/>
</dbReference>
<evidence type="ECO:0000313" key="12">
    <source>
        <dbReference type="Proteomes" id="UP000536773"/>
    </source>
</evidence>
<evidence type="ECO:0000256" key="5">
    <source>
        <dbReference type="ARBA" id="ARBA00022989"/>
    </source>
</evidence>
<dbReference type="RefSeq" id="WP_169012895.1">
    <property type="nucleotide sequence ID" value="NZ_JABBJH010000001.1"/>
</dbReference>
<protein>
    <submittedName>
        <fullName evidence="11">Ammonium transporter</fullName>
    </submittedName>
</protein>
<feature type="transmembrane region" description="Helical" evidence="9">
    <location>
        <begin position="123"/>
        <end position="145"/>
    </location>
</feature>
<feature type="transmembrane region" description="Helical" evidence="9">
    <location>
        <begin position="6"/>
        <end position="28"/>
    </location>
</feature>
<comment type="similarity">
    <text evidence="8">Belongs to the P(II) protein family.</text>
</comment>
<dbReference type="InterPro" id="IPR024041">
    <property type="entry name" value="NH4_transpt_AmtB-like_dom"/>
</dbReference>
<keyword evidence="7" id="KW-0924">Ammonia transport</keyword>
<dbReference type="AlphaFoldDB" id="A0A848EP92"/>
<comment type="similarity">
    <text evidence="2">Belongs to the ammonia transporter channel (TC 1.A.11.2) family.</text>
</comment>
<keyword evidence="6 9" id="KW-0472">Membrane</keyword>
<dbReference type="NCBIfam" id="TIGR00836">
    <property type="entry name" value="amt"/>
    <property type="match status" value="1"/>
</dbReference>
<evidence type="ECO:0000256" key="4">
    <source>
        <dbReference type="ARBA" id="ARBA00022692"/>
    </source>
</evidence>
<dbReference type="GO" id="GO:0006808">
    <property type="term" value="P:regulation of nitrogen utilization"/>
    <property type="evidence" value="ECO:0007669"/>
    <property type="project" value="InterPro"/>
</dbReference>
<feature type="transmembrane region" description="Helical" evidence="9">
    <location>
        <begin position="49"/>
        <end position="74"/>
    </location>
</feature>
<dbReference type="PRINTS" id="PR00340">
    <property type="entry name" value="PIIGLNB"/>
</dbReference>
<dbReference type="GO" id="GO:0016020">
    <property type="term" value="C:membrane"/>
    <property type="evidence" value="ECO:0007669"/>
    <property type="project" value="UniProtKB-SubCell"/>
</dbReference>
<feature type="transmembrane region" description="Helical" evidence="9">
    <location>
        <begin position="199"/>
        <end position="216"/>
    </location>
</feature>
<feature type="transmembrane region" description="Helical" evidence="9">
    <location>
        <begin position="287"/>
        <end position="308"/>
    </location>
</feature>
<evidence type="ECO:0000256" key="2">
    <source>
        <dbReference type="ARBA" id="ARBA00005887"/>
    </source>
</evidence>
<accession>A0A848EP92</accession>
<dbReference type="GO" id="GO:0008519">
    <property type="term" value="F:ammonium channel activity"/>
    <property type="evidence" value="ECO:0007669"/>
    <property type="project" value="InterPro"/>
</dbReference>
<feature type="transmembrane region" description="Helical" evidence="9">
    <location>
        <begin position="352"/>
        <end position="375"/>
    </location>
</feature>
<dbReference type="GO" id="GO:0030234">
    <property type="term" value="F:enzyme regulator activity"/>
    <property type="evidence" value="ECO:0007669"/>
    <property type="project" value="InterPro"/>
</dbReference>
<dbReference type="InterPro" id="IPR001905">
    <property type="entry name" value="Ammonium_transpt"/>
</dbReference>
<dbReference type="Gene3D" id="3.30.70.120">
    <property type="match status" value="1"/>
</dbReference>
<evidence type="ECO:0000256" key="1">
    <source>
        <dbReference type="ARBA" id="ARBA00004141"/>
    </source>
</evidence>
<evidence type="ECO:0000256" key="3">
    <source>
        <dbReference type="ARBA" id="ARBA00022448"/>
    </source>
</evidence>
<dbReference type="InterPro" id="IPR017918">
    <property type="entry name" value="N-reg_PII_CS"/>
</dbReference>
<dbReference type="PANTHER" id="PTHR11730:SF89">
    <property type="entry name" value="AMMONIUM TRANSPORTER SLL0108-RELATED"/>
    <property type="match status" value="1"/>
</dbReference>
<keyword evidence="3" id="KW-0813">Transport</keyword>
<dbReference type="SUPFAM" id="SSF54913">
    <property type="entry name" value="GlnB-like"/>
    <property type="match status" value="1"/>
</dbReference>
<evidence type="ECO:0000256" key="9">
    <source>
        <dbReference type="SAM" id="Phobius"/>
    </source>
</evidence>
<reference evidence="11 12" key="1">
    <citation type="submission" date="2020-04" db="EMBL/GenBank/DDBJ databases">
        <authorList>
            <person name="Hitch T.C.A."/>
            <person name="Wylensek D."/>
            <person name="Clavel T."/>
        </authorList>
    </citation>
    <scope>NUCLEOTIDE SEQUENCE [LARGE SCALE GENOMIC DNA]</scope>
    <source>
        <strain evidence="11 12">WCA-386-APC-2A</strain>
    </source>
</reference>
<feature type="transmembrane region" description="Helical" evidence="9">
    <location>
        <begin position="320"/>
        <end position="340"/>
    </location>
</feature>
<dbReference type="GO" id="GO:0097272">
    <property type="term" value="P:ammonium homeostasis"/>
    <property type="evidence" value="ECO:0007669"/>
    <property type="project" value="TreeGrafter"/>
</dbReference>
<evidence type="ECO:0000256" key="8">
    <source>
        <dbReference type="RuleBase" id="RU003936"/>
    </source>
</evidence>
<evidence type="ECO:0000256" key="7">
    <source>
        <dbReference type="ARBA" id="ARBA00023177"/>
    </source>
</evidence>
<dbReference type="PROSITE" id="PS00638">
    <property type="entry name" value="PII_GLNB_CTER"/>
    <property type="match status" value="1"/>
</dbReference>
<evidence type="ECO:0000313" key="11">
    <source>
        <dbReference type="EMBL" id="NMK37843.1"/>
    </source>
</evidence>
<dbReference type="SMART" id="SM00938">
    <property type="entry name" value="P-II"/>
    <property type="match status" value="1"/>
</dbReference>
<keyword evidence="4 9" id="KW-0812">Transmembrane</keyword>
<feature type="transmembrane region" description="Helical" evidence="9">
    <location>
        <begin position="157"/>
        <end position="178"/>
    </location>
</feature>
<evidence type="ECO:0000259" key="10">
    <source>
        <dbReference type="Pfam" id="PF00909"/>
    </source>
</evidence>